<name>A0AAV4TDI7_9ARAC</name>
<dbReference type="Proteomes" id="UP001054837">
    <property type="component" value="Unassembled WGS sequence"/>
</dbReference>
<dbReference type="AlphaFoldDB" id="A0AAV4TDI7"/>
<evidence type="ECO:0000313" key="2">
    <source>
        <dbReference type="Proteomes" id="UP001054837"/>
    </source>
</evidence>
<dbReference type="EMBL" id="BPLQ01009356">
    <property type="protein sequence ID" value="GIY43447.1"/>
    <property type="molecule type" value="Genomic_DNA"/>
</dbReference>
<comment type="caution">
    <text evidence="1">The sequence shown here is derived from an EMBL/GenBank/DDBJ whole genome shotgun (WGS) entry which is preliminary data.</text>
</comment>
<proteinExistence type="predicted"/>
<evidence type="ECO:0000313" key="1">
    <source>
        <dbReference type="EMBL" id="GIY43447.1"/>
    </source>
</evidence>
<accession>A0AAV4TDI7</accession>
<reference evidence="1 2" key="1">
    <citation type="submission" date="2021-06" db="EMBL/GenBank/DDBJ databases">
        <title>Caerostris darwini draft genome.</title>
        <authorList>
            <person name="Kono N."/>
            <person name="Arakawa K."/>
        </authorList>
    </citation>
    <scope>NUCLEOTIDE SEQUENCE [LARGE SCALE GENOMIC DNA]</scope>
</reference>
<keyword evidence="2" id="KW-1185">Reference proteome</keyword>
<gene>
    <name evidence="1" type="ORF">CDAR_96451</name>
</gene>
<organism evidence="1 2">
    <name type="scientific">Caerostris darwini</name>
    <dbReference type="NCBI Taxonomy" id="1538125"/>
    <lineage>
        <taxon>Eukaryota</taxon>
        <taxon>Metazoa</taxon>
        <taxon>Ecdysozoa</taxon>
        <taxon>Arthropoda</taxon>
        <taxon>Chelicerata</taxon>
        <taxon>Arachnida</taxon>
        <taxon>Araneae</taxon>
        <taxon>Araneomorphae</taxon>
        <taxon>Entelegynae</taxon>
        <taxon>Araneoidea</taxon>
        <taxon>Araneidae</taxon>
        <taxon>Caerostris</taxon>
    </lineage>
</organism>
<evidence type="ECO:0008006" key="3">
    <source>
        <dbReference type="Google" id="ProtNLM"/>
    </source>
</evidence>
<protein>
    <recommendedName>
        <fullName evidence="3">Ycf15</fullName>
    </recommendedName>
</protein>
<sequence length="119" mass="13764">MHKIGDLSHKRAPNSAQIEILWGKVEMPSILPRPGGHSLELILLHESDPSKRKFASKEEENFKESFFKRSQEIPNISHNPKHFFPSKKCKLRIKGALLFYTIETSDRNEPLSEIRSDQI</sequence>